<proteinExistence type="predicted"/>
<evidence type="ECO:0000256" key="1">
    <source>
        <dbReference type="SAM" id="Phobius"/>
    </source>
</evidence>
<keyword evidence="1" id="KW-0472">Membrane</keyword>
<evidence type="ECO:0000313" key="3">
    <source>
        <dbReference type="EMBL" id="GHB17675.1"/>
    </source>
</evidence>
<gene>
    <name evidence="3" type="ORF">GCM10009038_15690</name>
</gene>
<feature type="transmembrane region" description="Helical" evidence="1">
    <location>
        <begin position="82"/>
        <end position="98"/>
    </location>
</feature>
<organism evidence="3 4">
    <name type="scientific">Salinicola rhizosphaerae</name>
    <dbReference type="NCBI Taxonomy" id="1443141"/>
    <lineage>
        <taxon>Bacteria</taxon>
        <taxon>Pseudomonadati</taxon>
        <taxon>Pseudomonadota</taxon>
        <taxon>Gammaproteobacteria</taxon>
        <taxon>Oceanospirillales</taxon>
        <taxon>Halomonadaceae</taxon>
        <taxon>Salinicola</taxon>
    </lineage>
</organism>
<evidence type="ECO:0000313" key="4">
    <source>
        <dbReference type="Proteomes" id="UP000646745"/>
    </source>
</evidence>
<feature type="transmembrane region" description="Helical" evidence="1">
    <location>
        <begin position="35"/>
        <end position="55"/>
    </location>
</feature>
<protein>
    <recommendedName>
        <fullName evidence="2">DUF1468 domain-containing protein</fullName>
    </recommendedName>
</protein>
<keyword evidence="1" id="KW-0812">Transmembrane</keyword>
<sequence>MNVSRLLLGLFGLAVAGAFFSAASGYPRAAAQMPMIYSVAVGLLSLGMLVDEVAIKRRRSVAPGTTPTEAGEVQVPAAPKRWLAVVVIFALAVGYVAMLTTLGYIVATGLFLALALLVLRTVRPVFALVGSAVLIGIVCLVFVLFLGLPIPLLPTLT</sequence>
<reference evidence="4" key="1">
    <citation type="journal article" date="2019" name="Int. J. Syst. Evol. Microbiol.">
        <title>The Global Catalogue of Microorganisms (GCM) 10K type strain sequencing project: providing services to taxonomists for standard genome sequencing and annotation.</title>
        <authorList>
            <consortium name="The Broad Institute Genomics Platform"/>
            <consortium name="The Broad Institute Genome Sequencing Center for Infectious Disease"/>
            <person name="Wu L."/>
            <person name="Ma J."/>
        </authorList>
    </citation>
    <scope>NUCLEOTIDE SEQUENCE [LARGE SCALE GENOMIC DNA]</scope>
    <source>
        <strain evidence="4">KCTC 32998</strain>
    </source>
</reference>
<name>A0ABQ3DWW1_9GAMM</name>
<feature type="transmembrane region" description="Helical" evidence="1">
    <location>
        <begin position="126"/>
        <end position="148"/>
    </location>
</feature>
<dbReference type="Pfam" id="PF07331">
    <property type="entry name" value="TctB"/>
    <property type="match status" value="1"/>
</dbReference>
<evidence type="ECO:0000259" key="2">
    <source>
        <dbReference type="Pfam" id="PF07331"/>
    </source>
</evidence>
<keyword evidence="4" id="KW-1185">Reference proteome</keyword>
<comment type="caution">
    <text evidence="3">The sequence shown here is derived from an EMBL/GenBank/DDBJ whole genome shotgun (WGS) entry which is preliminary data.</text>
</comment>
<dbReference type="Proteomes" id="UP000646745">
    <property type="component" value="Unassembled WGS sequence"/>
</dbReference>
<feature type="domain" description="DUF1468" evidence="2">
    <location>
        <begin position="8"/>
        <end position="151"/>
    </location>
</feature>
<feature type="transmembrane region" description="Helical" evidence="1">
    <location>
        <begin position="104"/>
        <end position="119"/>
    </location>
</feature>
<keyword evidence="1" id="KW-1133">Transmembrane helix</keyword>
<accession>A0ABQ3DWW1</accession>
<dbReference type="RefSeq" id="WP_189444110.1">
    <property type="nucleotide sequence ID" value="NZ_BMZI01000003.1"/>
</dbReference>
<dbReference type="EMBL" id="BMZI01000003">
    <property type="protein sequence ID" value="GHB17675.1"/>
    <property type="molecule type" value="Genomic_DNA"/>
</dbReference>
<dbReference type="InterPro" id="IPR009936">
    <property type="entry name" value="DUF1468"/>
</dbReference>